<dbReference type="GO" id="GO:0004163">
    <property type="term" value="F:diphosphomevalonate decarboxylase activity"/>
    <property type="evidence" value="ECO:0007669"/>
    <property type="project" value="UniProtKB-EC"/>
</dbReference>
<dbReference type="InterPro" id="IPR041431">
    <property type="entry name" value="Mvd1_C"/>
</dbReference>
<reference evidence="17" key="1">
    <citation type="journal article" date="2023" name="Mol. Phylogenet. Evol.">
        <title>Genome-scale phylogeny and comparative genomics of the fungal order Sordariales.</title>
        <authorList>
            <person name="Hensen N."/>
            <person name="Bonometti L."/>
            <person name="Westerberg I."/>
            <person name="Brannstrom I.O."/>
            <person name="Guillou S."/>
            <person name="Cros-Aarteil S."/>
            <person name="Calhoun S."/>
            <person name="Haridas S."/>
            <person name="Kuo A."/>
            <person name="Mondo S."/>
            <person name="Pangilinan J."/>
            <person name="Riley R."/>
            <person name="LaButti K."/>
            <person name="Andreopoulos B."/>
            <person name="Lipzen A."/>
            <person name="Chen C."/>
            <person name="Yan M."/>
            <person name="Daum C."/>
            <person name="Ng V."/>
            <person name="Clum A."/>
            <person name="Steindorff A."/>
            <person name="Ohm R.A."/>
            <person name="Martin F."/>
            <person name="Silar P."/>
            <person name="Natvig D.O."/>
            <person name="Lalanne C."/>
            <person name="Gautier V."/>
            <person name="Ament-Velasquez S.L."/>
            <person name="Kruys A."/>
            <person name="Hutchinson M.I."/>
            <person name="Powell A.J."/>
            <person name="Barry K."/>
            <person name="Miller A.N."/>
            <person name="Grigoriev I.V."/>
            <person name="Debuchy R."/>
            <person name="Gladieux P."/>
            <person name="Hiltunen Thoren M."/>
            <person name="Johannesson H."/>
        </authorList>
    </citation>
    <scope>NUCLEOTIDE SEQUENCE</scope>
    <source>
        <strain evidence="17">PSN293</strain>
    </source>
</reference>
<feature type="domain" description="Diphosphomevalonate decarboxylase-like N-terminal" evidence="16">
    <location>
        <begin position="13"/>
        <end position="186"/>
    </location>
</feature>
<evidence type="ECO:0000256" key="2">
    <source>
        <dbReference type="ARBA" id="ARBA00008831"/>
    </source>
</evidence>
<proteinExistence type="inferred from homology"/>
<dbReference type="GO" id="GO:0016126">
    <property type="term" value="P:sterol biosynthetic process"/>
    <property type="evidence" value="ECO:0007669"/>
    <property type="project" value="UniProtKB-KW"/>
</dbReference>
<dbReference type="GO" id="GO:0005524">
    <property type="term" value="F:ATP binding"/>
    <property type="evidence" value="ECO:0007669"/>
    <property type="project" value="UniProtKB-KW"/>
</dbReference>
<dbReference type="PANTHER" id="PTHR10977:SF3">
    <property type="entry name" value="DIPHOSPHOMEVALONATE DECARBOXYLASE"/>
    <property type="match status" value="1"/>
</dbReference>
<dbReference type="InterPro" id="IPR054549">
    <property type="entry name" value="UVB_sens_RUS_dom"/>
</dbReference>
<dbReference type="GO" id="GO:0005829">
    <property type="term" value="C:cytosol"/>
    <property type="evidence" value="ECO:0007669"/>
    <property type="project" value="InterPro"/>
</dbReference>
<keyword evidence="7" id="KW-0752">Steroid biosynthesis</keyword>
<sequence>MASDTVYRASTTAPVNIAVVKYWGKRDAKLNLPTNSSLSVTLSQADLRTLTTASCSARYPASEGDSLLLNGEPSDVSGARTQACFRELRSRRAALEAADPSLPKLSTMPLRIVSENNFPTAAGLASSAAGFAAFVRAIANLYELPASPSELSLIARQGSGSACRSLFGGYVAWRMGDKADGSDSMADQVAEASHWPEMRALILVVSAAKKGVSSTSGMQQTVATSGLFQERITKVVPKNMELMEKAIAEKDFPAFAEVTMRDSNSFHATCADTYPPIFYMNDVSKAAIRAVETINANVGRTVAAYTFDAGPNAVIYYLEKDTEAVVGTFYHVIGDTDGWKKDVLKGLKPTMSLDEGVAGILKNGVSRVILTGVGEGPIKTDEFLTMQTGSSRVSDAMSRSIYDIDPAGNVVCTYTDSEKEASMKVDKTKVPLAKAVFYAFLPAGYPHTVTDDYLAYQTYDSLQAFSSSITSLLANRAVLEGLGVGDSSSSPTGALILKITGDTISRVATILFAHRMGQAIEPECKFYRFLADLLNDSAQFLDLLTPALPYFPKLGVIVSAGVLRSLCGVAANASKASLSAHFALTGNLAELNAKEASQETIVSLCGMLVGSLVVKLVEDKHVVWMLMVFLVGVHLSMNYRAVRAVKMRSLNRQRATIVFREWLDHSTILSPTQVAEREHIMRGGGGRMTSKSGDYTGFCEFGTYGDIVNFRPGGYHRYDFETSTYFLGIWHRRGNFMMRLALKEGVNSPLDAWFDAVNHAYYFDEGLKDGLQSHYENEMPLGYISDEQKKSIFEALAAKGWDLKLNALETRLPIRVRTGADGRKGTYLSSDVNRMQDFWCQDQLTWNRAVAAVPLLEKDTIHMGPEGKRD</sequence>
<dbReference type="SUPFAM" id="SSF54211">
    <property type="entry name" value="Ribosomal protein S5 domain 2-like"/>
    <property type="match status" value="1"/>
</dbReference>
<evidence type="ECO:0000313" key="18">
    <source>
        <dbReference type="Proteomes" id="UP001301769"/>
    </source>
</evidence>
<evidence type="ECO:0000256" key="13">
    <source>
        <dbReference type="ARBA" id="ARBA00048416"/>
    </source>
</evidence>
<evidence type="ECO:0000256" key="5">
    <source>
        <dbReference type="ARBA" id="ARBA00022741"/>
    </source>
</evidence>
<keyword evidence="8" id="KW-0756">Sterol biosynthesis</keyword>
<dbReference type="GO" id="GO:0019287">
    <property type="term" value="P:isopentenyl diphosphate biosynthetic process, mevalonate pathway"/>
    <property type="evidence" value="ECO:0007669"/>
    <property type="project" value="InterPro"/>
</dbReference>
<evidence type="ECO:0000256" key="8">
    <source>
        <dbReference type="ARBA" id="ARBA00023011"/>
    </source>
</evidence>
<dbReference type="InterPro" id="IPR020568">
    <property type="entry name" value="Ribosomal_Su5_D2-typ_SF"/>
</dbReference>
<evidence type="ECO:0000256" key="11">
    <source>
        <dbReference type="ARBA" id="ARBA00023221"/>
    </source>
</evidence>
<dbReference type="Gene3D" id="3.30.230.10">
    <property type="match status" value="1"/>
</dbReference>
<dbReference type="Gene3D" id="3.30.70.890">
    <property type="entry name" value="GHMP kinase, C-terminal domain"/>
    <property type="match status" value="1"/>
</dbReference>
<evidence type="ECO:0000256" key="12">
    <source>
        <dbReference type="ARBA" id="ARBA00023239"/>
    </source>
</evidence>
<dbReference type="FunFam" id="3.30.70.890:FF:000005">
    <property type="entry name" value="Diphosphomevalonate decarboxylase"/>
    <property type="match status" value="1"/>
</dbReference>
<comment type="pathway">
    <text evidence="1">Isoprenoid biosynthesis; isopentenyl diphosphate biosynthesis via mevalonate pathway; isopentenyl diphosphate from (R)-mevalonate: step 3/3.</text>
</comment>
<dbReference type="Proteomes" id="UP001301769">
    <property type="component" value="Unassembled WGS sequence"/>
</dbReference>
<dbReference type="EMBL" id="MU858160">
    <property type="protein sequence ID" value="KAK4210982.1"/>
    <property type="molecule type" value="Genomic_DNA"/>
</dbReference>
<dbReference type="InterPro" id="IPR029765">
    <property type="entry name" value="Mev_diP_decarb"/>
</dbReference>
<comment type="caution">
    <text evidence="17">The sequence shown here is derived from an EMBL/GenBank/DDBJ whole genome shotgun (WGS) entry which is preliminary data.</text>
</comment>
<dbReference type="Pfam" id="PF22700">
    <property type="entry name" value="MVD-like_N"/>
    <property type="match status" value="1"/>
</dbReference>
<keyword evidence="9" id="KW-0443">Lipid metabolism</keyword>
<evidence type="ECO:0000256" key="6">
    <source>
        <dbReference type="ARBA" id="ARBA00022840"/>
    </source>
</evidence>
<reference evidence="17" key="2">
    <citation type="submission" date="2023-05" db="EMBL/GenBank/DDBJ databases">
        <authorList>
            <consortium name="Lawrence Berkeley National Laboratory"/>
            <person name="Steindorff A."/>
            <person name="Hensen N."/>
            <person name="Bonometti L."/>
            <person name="Westerberg I."/>
            <person name="Brannstrom I.O."/>
            <person name="Guillou S."/>
            <person name="Cros-Aarteil S."/>
            <person name="Calhoun S."/>
            <person name="Haridas S."/>
            <person name="Kuo A."/>
            <person name="Mondo S."/>
            <person name="Pangilinan J."/>
            <person name="Riley R."/>
            <person name="Labutti K."/>
            <person name="Andreopoulos B."/>
            <person name="Lipzen A."/>
            <person name="Chen C."/>
            <person name="Yanf M."/>
            <person name="Daum C."/>
            <person name="Ng V."/>
            <person name="Clum A."/>
            <person name="Ohm R."/>
            <person name="Martin F."/>
            <person name="Silar P."/>
            <person name="Natvig D."/>
            <person name="Lalanne C."/>
            <person name="Gautier V."/>
            <person name="Ament-Velasquez S.L."/>
            <person name="Kruys A."/>
            <person name="Hutchinson M.I."/>
            <person name="Powell A.J."/>
            <person name="Barry K."/>
            <person name="Miller A.N."/>
            <person name="Grigoriev I.V."/>
            <person name="Debuchy R."/>
            <person name="Gladieux P."/>
            <person name="Thoren M.H."/>
            <person name="Johannesson H."/>
        </authorList>
    </citation>
    <scope>NUCLEOTIDE SEQUENCE</scope>
    <source>
        <strain evidence="17">PSN293</strain>
    </source>
</reference>
<evidence type="ECO:0000256" key="1">
    <source>
        <dbReference type="ARBA" id="ARBA00005055"/>
    </source>
</evidence>
<keyword evidence="6" id="KW-0067">ATP-binding</keyword>
<dbReference type="Pfam" id="PF18376">
    <property type="entry name" value="MDD_C"/>
    <property type="match status" value="1"/>
</dbReference>
<evidence type="ECO:0000256" key="10">
    <source>
        <dbReference type="ARBA" id="ARBA00023166"/>
    </source>
</evidence>
<dbReference type="EC" id="4.1.1.33" evidence="3"/>
<evidence type="ECO:0000256" key="9">
    <source>
        <dbReference type="ARBA" id="ARBA00023098"/>
    </source>
</evidence>
<organism evidence="17 18">
    <name type="scientific">Rhypophila decipiens</name>
    <dbReference type="NCBI Taxonomy" id="261697"/>
    <lineage>
        <taxon>Eukaryota</taxon>
        <taxon>Fungi</taxon>
        <taxon>Dikarya</taxon>
        <taxon>Ascomycota</taxon>
        <taxon>Pezizomycotina</taxon>
        <taxon>Sordariomycetes</taxon>
        <taxon>Sordariomycetidae</taxon>
        <taxon>Sordariales</taxon>
        <taxon>Naviculisporaceae</taxon>
        <taxon>Rhypophila</taxon>
    </lineage>
</organism>
<keyword evidence="4" id="KW-0444">Lipid biosynthesis</keyword>
<dbReference type="InterPro" id="IPR036554">
    <property type="entry name" value="GHMP_kinase_C_sf"/>
</dbReference>
<keyword evidence="10" id="KW-1207">Sterol metabolism</keyword>
<keyword evidence="12" id="KW-0456">Lyase</keyword>
<comment type="catalytic activity">
    <reaction evidence="13">
        <text>(R)-5-diphosphomevalonate + ATP = isopentenyl diphosphate + ADP + phosphate + CO2</text>
        <dbReference type="Rhea" id="RHEA:23732"/>
        <dbReference type="ChEBI" id="CHEBI:16526"/>
        <dbReference type="ChEBI" id="CHEBI:30616"/>
        <dbReference type="ChEBI" id="CHEBI:43474"/>
        <dbReference type="ChEBI" id="CHEBI:57557"/>
        <dbReference type="ChEBI" id="CHEBI:128769"/>
        <dbReference type="ChEBI" id="CHEBI:456216"/>
        <dbReference type="EC" id="4.1.1.33"/>
    </reaction>
    <physiologicalReaction direction="left-to-right" evidence="13">
        <dbReference type="Rhea" id="RHEA:23733"/>
    </physiologicalReaction>
</comment>
<feature type="domain" description="Mvd1 C-terminal" evidence="15">
    <location>
        <begin position="200"/>
        <end position="378"/>
    </location>
</feature>
<evidence type="ECO:0000259" key="16">
    <source>
        <dbReference type="Pfam" id="PF22700"/>
    </source>
</evidence>
<evidence type="ECO:0000259" key="14">
    <source>
        <dbReference type="Pfam" id="PF04884"/>
    </source>
</evidence>
<dbReference type="NCBIfam" id="TIGR01240">
    <property type="entry name" value="mevDPdecarb"/>
    <property type="match status" value="1"/>
</dbReference>
<feature type="domain" description="Protein root UVB sensitive/RUS" evidence="14">
    <location>
        <begin position="430"/>
        <end position="665"/>
    </location>
</feature>
<dbReference type="PANTHER" id="PTHR10977">
    <property type="entry name" value="DIPHOSPHOMEVALONATE DECARBOXYLASE"/>
    <property type="match status" value="1"/>
</dbReference>
<accession>A0AAN7B5N9</accession>
<keyword evidence="18" id="KW-1185">Reference proteome</keyword>
<dbReference type="FunFam" id="3.30.230.10:FF:000018">
    <property type="entry name" value="Diphosphomevalonate decarboxylase"/>
    <property type="match status" value="1"/>
</dbReference>
<dbReference type="Pfam" id="PF04884">
    <property type="entry name" value="UVB_sens_prot"/>
    <property type="match status" value="1"/>
</dbReference>
<dbReference type="InterPro" id="IPR053859">
    <property type="entry name" value="MVD-like_N"/>
</dbReference>
<evidence type="ECO:0000256" key="3">
    <source>
        <dbReference type="ARBA" id="ARBA00012296"/>
    </source>
</evidence>
<dbReference type="InterPro" id="IPR014721">
    <property type="entry name" value="Ribsml_uS5_D2-typ_fold_subgr"/>
</dbReference>
<gene>
    <name evidence="17" type="ORF">QBC37DRAFT_474710</name>
</gene>
<evidence type="ECO:0000256" key="7">
    <source>
        <dbReference type="ARBA" id="ARBA00022955"/>
    </source>
</evidence>
<protein>
    <recommendedName>
        <fullName evidence="3">diphosphomevalonate decarboxylase</fullName>
        <ecNumber evidence="3">4.1.1.33</ecNumber>
    </recommendedName>
</protein>
<dbReference type="AlphaFoldDB" id="A0AAN7B5N9"/>
<evidence type="ECO:0000313" key="17">
    <source>
        <dbReference type="EMBL" id="KAK4210982.1"/>
    </source>
</evidence>
<keyword evidence="5" id="KW-0547">Nucleotide-binding</keyword>
<keyword evidence="11" id="KW-0753">Steroid metabolism</keyword>
<name>A0AAN7B5N9_9PEZI</name>
<dbReference type="SUPFAM" id="SSF55060">
    <property type="entry name" value="GHMP Kinase, C-terminal domain"/>
    <property type="match status" value="1"/>
</dbReference>
<comment type="similarity">
    <text evidence="2">Belongs to the diphosphomevalonate decarboxylase family.</text>
</comment>
<evidence type="ECO:0000256" key="4">
    <source>
        <dbReference type="ARBA" id="ARBA00022516"/>
    </source>
</evidence>
<evidence type="ECO:0000259" key="15">
    <source>
        <dbReference type="Pfam" id="PF18376"/>
    </source>
</evidence>